<evidence type="ECO:0000313" key="12">
    <source>
        <dbReference type="Proteomes" id="UP000017559"/>
    </source>
</evidence>
<evidence type="ECO:0000256" key="1">
    <source>
        <dbReference type="ARBA" id="ARBA00001971"/>
    </source>
</evidence>
<evidence type="ECO:0000256" key="10">
    <source>
        <dbReference type="RuleBase" id="RU000461"/>
    </source>
</evidence>
<comment type="cofactor">
    <cofactor evidence="1 9">
        <name>heme</name>
        <dbReference type="ChEBI" id="CHEBI:30413"/>
    </cofactor>
</comment>
<gene>
    <name evidence="11" type="ORF">Moror_8245</name>
</gene>
<comment type="caution">
    <text evidence="11">The sequence shown here is derived from an EMBL/GenBank/DDBJ whole genome shotgun (WGS) entry which is preliminary data.</text>
</comment>
<dbReference type="PRINTS" id="PR00463">
    <property type="entry name" value="EP450I"/>
</dbReference>
<dbReference type="InterPro" id="IPR002401">
    <property type="entry name" value="Cyt_P450_E_grp-I"/>
</dbReference>
<evidence type="ECO:0000313" key="11">
    <source>
        <dbReference type="EMBL" id="ESK94260.1"/>
    </source>
</evidence>
<sequence length="256" mass="28627">MAIVYGHDIAPKNDRFVMLAEKAVAITAETASPLWFAVNFFPFLLYLPGWFPGCGFQQRAEESRLLAVEMMDVPFGSTSTILECFFLAMILHPSVQEKAQQEMERILGKNRLPTFEDRASLPYIEAVYREALRWSPILPLGIPHCTSADDVVGDYFIPKGITVMANVWAIARDPHTYPEPSSFVPERFLKEDGTLNEDDVAFAFGFGRRLCPGRHVGNATTWLAIASLLTLFDIRALKDAEINPDPDKLFAGGILQ</sequence>
<keyword evidence="6 10" id="KW-0560">Oxidoreductase</keyword>
<dbReference type="HOGENOM" id="CLU_001570_2_0_1"/>
<dbReference type="STRING" id="1381753.V2XP13"/>
<dbReference type="KEGG" id="mrr:Moror_8245"/>
<evidence type="ECO:0000256" key="8">
    <source>
        <dbReference type="ARBA" id="ARBA00023033"/>
    </source>
</evidence>
<dbReference type="InterPro" id="IPR001128">
    <property type="entry name" value="Cyt_P450"/>
</dbReference>
<dbReference type="Pfam" id="PF00067">
    <property type="entry name" value="p450"/>
    <property type="match status" value="1"/>
</dbReference>
<evidence type="ECO:0008006" key="13">
    <source>
        <dbReference type="Google" id="ProtNLM"/>
    </source>
</evidence>
<organism evidence="11 12">
    <name type="scientific">Moniliophthora roreri (strain MCA 2997)</name>
    <name type="common">Cocoa frosty pod rot fungus</name>
    <name type="synonym">Crinipellis roreri</name>
    <dbReference type="NCBI Taxonomy" id="1381753"/>
    <lineage>
        <taxon>Eukaryota</taxon>
        <taxon>Fungi</taxon>
        <taxon>Dikarya</taxon>
        <taxon>Basidiomycota</taxon>
        <taxon>Agaricomycotina</taxon>
        <taxon>Agaricomycetes</taxon>
        <taxon>Agaricomycetidae</taxon>
        <taxon>Agaricales</taxon>
        <taxon>Marasmiineae</taxon>
        <taxon>Marasmiaceae</taxon>
        <taxon>Moniliophthora</taxon>
    </lineage>
</organism>
<comment type="pathway">
    <text evidence="2">Secondary metabolite biosynthesis.</text>
</comment>
<comment type="similarity">
    <text evidence="3 10">Belongs to the cytochrome P450 family.</text>
</comment>
<dbReference type="PANTHER" id="PTHR46300">
    <property type="entry name" value="P450, PUTATIVE (EUROFUNG)-RELATED-RELATED"/>
    <property type="match status" value="1"/>
</dbReference>
<dbReference type="AlphaFoldDB" id="V2XP13"/>
<dbReference type="InterPro" id="IPR017972">
    <property type="entry name" value="Cyt_P450_CS"/>
</dbReference>
<dbReference type="GO" id="GO:0005506">
    <property type="term" value="F:iron ion binding"/>
    <property type="evidence" value="ECO:0007669"/>
    <property type="project" value="InterPro"/>
</dbReference>
<feature type="binding site" description="axial binding residue" evidence="9">
    <location>
        <position position="211"/>
    </location>
    <ligand>
        <name>heme</name>
        <dbReference type="ChEBI" id="CHEBI:30413"/>
    </ligand>
    <ligandPart>
        <name>Fe</name>
        <dbReference type="ChEBI" id="CHEBI:18248"/>
    </ligandPart>
</feature>
<name>V2XP13_MONRO</name>
<evidence type="ECO:0000256" key="3">
    <source>
        <dbReference type="ARBA" id="ARBA00010617"/>
    </source>
</evidence>
<dbReference type="InterPro" id="IPR036396">
    <property type="entry name" value="Cyt_P450_sf"/>
</dbReference>
<evidence type="ECO:0000256" key="9">
    <source>
        <dbReference type="PIRSR" id="PIRSR602401-1"/>
    </source>
</evidence>
<dbReference type="SUPFAM" id="SSF48264">
    <property type="entry name" value="Cytochrome P450"/>
    <property type="match status" value="1"/>
</dbReference>
<dbReference type="GO" id="GO:0016705">
    <property type="term" value="F:oxidoreductase activity, acting on paired donors, with incorporation or reduction of molecular oxygen"/>
    <property type="evidence" value="ECO:0007669"/>
    <property type="project" value="InterPro"/>
</dbReference>
<dbReference type="Gene3D" id="1.10.630.10">
    <property type="entry name" value="Cytochrome P450"/>
    <property type="match status" value="1"/>
</dbReference>
<evidence type="ECO:0000256" key="2">
    <source>
        <dbReference type="ARBA" id="ARBA00005179"/>
    </source>
</evidence>
<dbReference type="GO" id="GO:0004497">
    <property type="term" value="F:monooxygenase activity"/>
    <property type="evidence" value="ECO:0007669"/>
    <property type="project" value="UniProtKB-KW"/>
</dbReference>
<evidence type="ECO:0000256" key="5">
    <source>
        <dbReference type="ARBA" id="ARBA00022723"/>
    </source>
</evidence>
<dbReference type="OrthoDB" id="2789670at2759"/>
<keyword evidence="5 9" id="KW-0479">Metal-binding</keyword>
<protein>
    <recommendedName>
        <fullName evidence="13">Cytochrome p450</fullName>
    </recommendedName>
</protein>
<keyword evidence="7 9" id="KW-0408">Iron</keyword>
<dbReference type="InterPro" id="IPR050364">
    <property type="entry name" value="Cytochrome_P450_fung"/>
</dbReference>
<accession>V2XP13</accession>
<evidence type="ECO:0000256" key="4">
    <source>
        <dbReference type="ARBA" id="ARBA00022617"/>
    </source>
</evidence>
<keyword evidence="8 10" id="KW-0503">Monooxygenase</keyword>
<evidence type="ECO:0000256" key="7">
    <source>
        <dbReference type="ARBA" id="ARBA00023004"/>
    </source>
</evidence>
<dbReference type="GO" id="GO:0020037">
    <property type="term" value="F:heme binding"/>
    <property type="evidence" value="ECO:0007669"/>
    <property type="project" value="InterPro"/>
</dbReference>
<keyword evidence="12" id="KW-1185">Reference proteome</keyword>
<dbReference type="PROSITE" id="PS00086">
    <property type="entry name" value="CYTOCHROME_P450"/>
    <property type="match status" value="1"/>
</dbReference>
<dbReference type="EMBL" id="AWSO01000147">
    <property type="protein sequence ID" value="ESK94260.1"/>
    <property type="molecule type" value="Genomic_DNA"/>
</dbReference>
<keyword evidence="4 9" id="KW-0349">Heme</keyword>
<dbReference type="Proteomes" id="UP000017559">
    <property type="component" value="Unassembled WGS sequence"/>
</dbReference>
<evidence type="ECO:0000256" key="6">
    <source>
        <dbReference type="ARBA" id="ARBA00023002"/>
    </source>
</evidence>
<reference evidence="11 12" key="1">
    <citation type="journal article" date="2014" name="BMC Genomics">
        <title>Genome and secretome analysis of the hemibiotrophic fungal pathogen, Moniliophthora roreri, which causes frosty pod rot disease of cacao: mechanisms of the biotrophic and necrotrophic phases.</title>
        <authorList>
            <person name="Meinhardt L.W."/>
            <person name="Costa G.G.L."/>
            <person name="Thomazella D.P.T."/>
            <person name="Teixeira P.J.P.L."/>
            <person name="Carazzolle M.F."/>
            <person name="Schuster S.C."/>
            <person name="Carlson J.E."/>
            <person name="Guiltinan M.J."/>
            <person name="Mieczkowski P."/>
            <person name="Farmer A."/>
            <person name="Ramaraj T."/>
            <person name="Crozier J."/>
            <person name="Davis R.E."/>
            <person name="Shao J."/>
            <person name="Melnick R.L."/>
            <person name="Pereira G.A.G."/>
            <person name="Bailey B.A."/>
        </authorList>
    </citation>
    <scope>NUCLEOTIDE SEQUENCE [LARGE SCALE GENOMIC DNA]</scope>
    <source>
        <strain evidence="11 12">MCA 2997</strain>
    </source>
</reference>
<dbReference type="PRINTS" id="PR00385">
    <property type="entry name" value="P450"/>
</dbReference>
<proteinExistence type="inferred from homology"/>